<evidence type="ECO:0000256" key="3">
    <source>
        <dbReference type="ARBA" id="ARBA00023054"/>
    </source>
</evidence>
<dbReference type="InterPro" id="IPR058637">
    <property type="entry name" value="YknX-like_C"/>
</dbReference>
<dbReference type="PANTHER" id="PTHR32347:SF14">
    <property type="entry name" value="EFFLUX SYSTEM COMPONENT YKNX-RELATED"/>
    <property type="match status" value="1"/>
</dbReference>
<organism evidence="7 8">
    <name type="scientific">Acidipila rosea</name>
    <dbReference type="NCBI Taxonomy" id="768535"/>
    <lineage>
        <taxon>Bacteria</taxon>
        <taxon>Pseudomonadati</taxon>
        <taxon>Acidobacteriota</taxon>
        <taxon>Terriglobia</taxon>
        <taxon>Terriglobales</taxon>
        <taxon>Acidobacteriaceae</taxon>
        <taxon>Acidipila</taxon>
    </lineage>
</organism>
<name>A0A4R1LAL4_9BACT</name>
<dbReference type="Gene3D" id="2.40.50.100">
    <property type="match status" value="1"/>
</dbReference>
<dbReference type="PANTHER" id="PTHR32347">
    <property type="entry name" value="EFFLUX SYSTEM COMPONENT YKNX-RELATED"/>
    <property type="match status" value="1"/>
</dbReference>
<evidence type="ECO:0000259" key="6">
    <source>
        <dbReference type="Pfam" id="PF25989"/>
    </source>
</evidence>
<evidence type="ECO:0000313" key="7">
    <source>
        <dbReference type="EMBL" id="TCK73963.1"/>
    </source>
</evidence>
<keyword evidence="5" id="KW-0472">Membrane</keyword>
<dbReference type="NCBIfam" id="TIGR01730">
    <property type="entry name" value="RND_mfp"/>
    <property type="match status" value="1"/>
</dbReference>
<evidence type="ECO:0000256" key="4">
    <source>
        <dbReference type="SAM" id="Coils"/>
    </source>
</evidence>
<protein>
    <submittedName>
        <fullName evidence="7">HlyD family secretion protein</fullName>
    </submittedName>
</protein>
<evidence type="ECO:0000256" key="1">
    <source>
        <dbReference type="ARBA" id="ARBA00004196"/>
    </source>
</evidence>
<proteinExistence type="inferred from homology"/>
<sequence length="445" mass="48132">MRYAWAGLTLREHFFDSIGVASDSYILAFGQRMAINKSTKRNTPYIWIGSAVLLLLVFYAVRLATRTSVPVRAAEAEIGNLRNTTATNGKVEPQVNYEAHAPFPGIVKALYVHEGDKVPRGKLLLVMDDTDAQSRLATALANLRGAQASYDATSKGGTQEERLTLSSDMTTAEMNRDQAQRDLAALTKLQATGAASANEVASAKQRLQSAENSIASLNQRKSSRYDSAELAHAKATLDDAKVAYQAALTTIDQANVRAPFAGTVYSLPASPTEYVQQGDKLLQLADLTKMQVRAYFDEPEIGKLKVGLPITIAWDAQPGKIWHGHISRVPATIIGYGTRNVGEVLVAIDDADGSLLPNTNVTVTVTISNQQGILNIPREALHMEQGKPYVYRIEDDVLRRVPVTTGSINLTQVQILSGLKQGDIVSLNSTNGQPISDGMAVTVVK</sequence>
<dbReference type="AlphaFoldDB" id="A0A4R1LAL4"/>
<comment type="subcellular location">
    <subcellularLocation>
        <location evidence="1">Cell envelope</location>
    </subcellularLocation>
</comment>
<dbReference type="GO" id="GO:0030313">
    <property type="term" value="C:cell envelope"/>
    <property type="evidence" value="ECO:0007669"/>
    <property type="project" value="UniProtKB-SubCell"/>
</dbReference>
<dbReference type="Gene3D" id="2.40.30.170">
    <property type="match status" value="1"/>
</dbReference>
<evidence type="ECO:0000256" key="2">
    <source>
        <dbReference type="ARBA" id="ARBA00009477"/>
    </source>
</evidence>
<feature type="transmembrane region" description="Helical" evidence="5">
    <location>
        <begin position="42"/>
        <end position="61"/>
    </location>
</feature>
<dbReference type="InterPro" id="IPR006143">
    <property type="entry name" value="RND_pump_MFP"/>
</dbReference>
<dbReference type="Pfam" id="PF25989">
    <property type="entry name" value="YknX_C"/>
    <property type="match status" value="1"/>
</dbReference>
<dbReference type="Proteomes" id="UP000295210">
    <property type="component" value="Unassembled WGS sequence"/>
</dbReference>
<keyword evidence="5" id="KW-1133">Transmembrane helix</keyword>
<feature type="coiled-coil region" evidence="4">
    <location>
        <begin position="169"/>
        <end position="220"/>
    </location>
</feature>
<dbReference type="SUPFAM" id="SSF111369">
    <property type="entry name" value="HlyD-like secretion proteins"/>
    <property type="match status" value="1"/>
</dbReference>
<keyword evidence="3 4" id="KW-0175">Coiled coil</keyword>
<feature type="domain" description="YknX-like C-terminal permuted SH3-like" evidence="6">
    <location>
        <begin position="374"/>
        <end position="443"/>
    </location>
</feature>
<keyword evidence="8" id="KW-1185">Reference proteome</keyword>
<gene>
    <name evidence="7" type="ORF">C7378_1583</name>
</gene>
<comment type="similarity">
    <text evidence="2">Belongs to the membrane fusion protein (MFP) (TC 8.A.1) family.</text>
</comment>
<dbReference type="Gene3D" id="2.40.420.20">
    <property type="match status" value="1"/>
</dbReference>
<evidence type="ECO:0000313" key="8">
    <source>
        <dbReference type="Proteomes" id="UP000295210"/>
    </source>
</evidence>
<evidence type="ECO:0000256" key="5">
    <source>
        <dbReference type="SAM" id="Phobius"/>
    </source>
</evidence>
<dbReference type="InterPro" id="IPR050465">
    <property type="entry name" value="UPF0194_transport"/>
</dbReference>
<comment type="caution">
    <text evidence="7">The sequence shown here is derived from an EMBL/GenBank/DDBJ whole genome shotgun (WGS) entry which is preliminary data.</text>
</comment>
<accession>A0A4R1LAL4</accession>
<dbReference type="GO" id="GO:0016020">
    <property type="term" value="C:membrane"/>
    <property type="evidence" value="ECO:0007669"/>
    <property type="project" value="InterPro"/>
</dbReference>
<reference evidence="7 8" key="1">
    <citation type="submission" date="2019-03" db="EMBL/GenBank/DDBJ databases">
        <title>Genomic Encyclopedia of Type Strains, Phase IV (KMG-IV): sequencing the most valuable type-strain genomes for metagenomic binning, comparative biology and taxonomic classification.</title>
        <authorList>
            <person name="Goeker M."/>
        </authorList>
    </citation>
    <scope>NUCLEOTIDE SEQUENCE [LARGE SCALE GENOMIC DNA]</scope>
    <source>
        <strain evidence="7 8">DSM 103428</strain>
    </source>
</reference>
<dbReference type="GO" id="GO:0022857">
    <property type="term" value="F:transmembrane transporter activity"/>
    <property type="evidence" value="ECO:0007669"/>
    <property type="project" value="InterPro"/>
</dbReference>
<dbReference type="EMBL" id="SMGK01000002">
    <property type="protein sequence ID" value="TCK73963.1"/>
    <property type="molecule type" value="Genomic_DNA"/>
</dbReference>
<keyword evidence="5" id="KW-0812">Transmembrane</keyword>